<accession>A0ABU5S8W7</accession>
<keyword evidence="2" id="KW-1185">Reference proteome</keyword>
<dbReference type="Proteomes" id="UP001303899">
    <property type="component" value="Unassembled WGS sequence"/>
</dbReference>
<organism evidence="1 2">
    <name type="scientific">Arcicella gelida</name>
    <dbReference type="NCBI Taxonomy" id="2984195"/>
    <lineage>
        <taxon>Bacteria</taxon>
        <taxon>Pseudomonadati</taxon>
        <taxon>Bacteroidota</taxon>
        <taxon>Cytophagia</taxon>
        <taxon>Cytophagales</taxon>
        <taxon>Flectobacillaceae</taxon>
        <taxon>Arcicella</taxon>
    </lineage>
</organism>
<name>A0ABU5S8W7_9BACT</name>
<evidence type="ECO:0000313" key="1">
    <source>
        <dbReference type="EMBL" id="MEA5404911.1"/>
    </source>
</evidence>
<reference evidence="1 2" key="1">
    <citation type="submission" date="2023-12" db="EMBL/GenBank/DDBJ databases">
        <title>Novel species of the genus Arcicella isolated from rivers.</title>
        <authorList>
            <person name="Lu H."/>
        </authorList>
    </citation>
    <scope>NUCLEOTIDE SEQUENCE [LARGE SCALE GENOMIC DNA]</scope>
    <source>
        <strain evidence="1 2">DC2W</strain>
    </source>
</reference>
<gene>
    <name evidence="1" type="ORF">VB776_18395</name>
</gene>
<comment type="caution">
    <text evidence="1">The sequence shown here is derived from an EMBL/GenBank/DDBJ whole genome shotgun (WGS) entry which is preliminary data.</text>
</comment>
<proteinExistence type="predicted"/>
<evidence type="ECO:0000313" key="2">
    <source>
        <dbReference type="Proteomes" id="UP001303899"/>
    </source>
</evidence>
<dbReference type="RefSeq" id="WP_323698342.1">
    <property type="nucleotide sequence ID" value="NZ_JAYGIL010000027.1"/>
</dbReference>
<protein>
    <submittedName>
        <fullName evidence="1">Uncharacterized protein</fullName>
    </submittedName>
</protein>
<dbReference type="EMBL" id="JAYGIL010000027">
    <property type="protein sequence ID" value="MEA5404911.1"/>
    <property type="molecule type" value="Genomic_DNA"/>
</dbReference>
<sequence length="50" mass="5950">MKTKEVRDKKQDVRDKILVQGLLWGLEDFRTGGFEDERSKSQEARDKILR</sequence>